<sequence length="315" mass="34115">MKKANHMACALILSASFLVPGRADAAVPEQILFSGGSLHNPGIYKMNEDTTAVSRVADGMFVDVSPDGKKLAFIKQDSLYVSGADGKHPIRLTHSRFPVYDSSPRWSPDGTKIVFSRSDGNIYVIDANGKNLTNLTNTDETVINSEPDWSPDGSKIVFHSNRTGQSHIFVMNADGSNVKQLTGKKNKEASEYSAHFSPDGKKIVYGSSYRGDSDVYVMNADGSLPVNLTKEIKDAVSSPLWSEDGKKIAFTKNSAEGGESSLLTMNADGTGKATIKLDVDNAIPYDWQQLDASNTSSESKGLRSTLNYLTDLLFN</sequence>
<gene>
    <name evidence="3" type="ORF">SAMN05444955_10670</name>
</gene>
<reference evidence="3 4" key="1">
    <citation type="submission" date="2016-10" db="EMBL/GenBank/DDBJ databases">
        <authorList>
            <person name="de Groot N.N."/>
        </authorList>
    </citation>
    <scope>NUCLEOTIDE SEQUENCE [LARGE SCALE GENOMIC DNA]</scope>
    <source>
        <strain evidence="3 4">DSM 46701</strain>
    </source>
</reference>
<evidence type="ECO:0000313" key="3">
    <source>
        <dbReference type="EMBL" id="SEN12974.1"/>
    </source>
</evidence>
<dbReference type="Pfam" id="PF07676">
    <property type="entry name" value="PD40"/>
    <property type="match status" value="4"/>
</dbReference>
<dbReference type="OrthoDB" id="108903at2"/>
<dbReference type="InterPro" id="IPR011042">
    <property type="entry name" value="6-blade_b-propeller_TolB-like"/>
</dbReference>
<protein>
    <submittedName>
        <fullName evidence="3">TolB protein</fullName>
    </submittedName>
</protein>
<dbReference type="AlphaFoldDB" id="A0A1H8E1J7"/>
<proteinExistence type="inferred from homology"/>
<dbReference type="SUPFAM" id="SSF69304">
    <property type="entry name" value="Tricorn protease N-terminal domain"/>
    <property type="match status" value="1"/>
</dbReference>
<evidence type="ECO:0000256" key="2">
    <source>
        <dbReference type="SAM" id="SignalP"/>
    </source>
</evidence>
<evidence type="ECO:0000313" key="4">
    <source>
        <dbReference type="Proteomes" id="UP000199695"/>
    </source>
</evidence>
<dbReference type="PANTHER" id="PTHR36842:SF1">
    <property type="entry name" value="PROTEIN TOLB"/>
    <property type="match status" value="1"/>
</dbReference>
<dbReference type="InterPro" id="IPR011659">
    <property type="entry name" value="WD40"/>
</dbReference>
<comment type="similarity">
    <text evidence="1">Belongs to the TolB family.</text>
</comment>
<keyword evidence="2" id="KW-0732">Signal</keyword>
<dbReference type="PANTHER" id="PTHR36842">
    <property type="entry name" value="PROTEIN TOLB HOMOLOG"/>
    <property type="match status" value="1"/>
</dbReference>
<accession>A0A1H8E1J7</accession>
<organism evidence="3 4">
    <name type="scientific">Lihuaxuella thermophila</name>
    <dbReference type="NCBI Taxonomy" id="1173111"/>
    <lineage>
        <taxon>Bacteria</taxon>
        <taxon>Bacillati</taxon>
        <taxon>Bacillota</taxon>
        <taxon>Bacilli</taxon>
        <taxon>Bacillales</taxon>
        <taxon>Thermoactinomycetaceae</taxon>
        <taxon>Lihuaxuella</taxon>
    </lineage>
</organism>
<dbReference type="Proteomes" id="UP000199695">
    <property type="component" value="Unassembled WGS sequence"/>
</dbReference>
<evidence type="ECO:0000256" key="1">
    <source>
        <dbReference type="ARBA" id="ARBA00009820"/>
    </source>
</evidence>
<dbReference type="STRING" id="1173111.SAMN05444955_10670"/>
<feature type="signal peptide" evidence="2">
    <location>
        <begin position="1"/>
        <end position="25"/>
    </location>
</feature>
<keyword evidence="4" id="KW-1185">Reference proteome</keyword>
<dbReference type="RefSeq" id="WP_089967155.1">
    <property type="nucleotide sequence ID" value="NZ_FOCQ01000006.1"/>
</dbReference>
<feature type="chain" id="PRO_5011674689" evidence="2">
    <location>
        <begin position="26"/>
        <end position="315"/>
    </location>
</feature>
<dbReference type="Gene3D" id="2.120.10.30">
    <property type="entry name" value="TolB, C-terminal domain"/>
    <property type="match status" value="2"/>
</dbReference>
<name>A0A1H8E1J7_9BACL</name>
<dbReference type="EMBL" id="FOCQ01000006">
    <property type="protein sequence ID" value="SEN12974.1"/>
    <property type="molecule type" value="Genomic_DNA"/>
</dbReference>